<evidence type="ECO:0000256" key="6">
    <source>
        <dbReference type="ARBA" id="ARBA00023242"/>
    </source>
</evidence>
<feature type="compositionally biased region" description="Basic and acidic residues" evidence="7">
    <location>
        <begin position="378"/>
        <end position="388"/>
    </location>
</feature>
<evidence type="ECO:0000259" key="9">
    <source>
        <dbReference type="Pfam" id="PF02229"/>
    </source>
</evidence>
<dbReference type="GO" id="GO:0003677">
    <property type="term" value="F:DNA binding"/>
    <property type="evidence" value="ECO:0007669"/>
    <property type="project" value="UniProtKB-KW"/>
</dbReference>
<feature type="transmembrane region" description="Helical" evidence="8">
    <location>
        <begin position="113"/>
        <end position="133"/>
    </location>
</feature>
<name>A0A8H7AYY9_9PLEO</name>
<evidence type="ECO:0000256" key="5">
    <source>
        <dbReference type="ARBA" id="ARBA00023163"/>
    </source>
</evidence>
<dbReference type="Gene3D" id="2.30.31.10">
    <property type="entry name" value="Transcriptional Coactivator Pc4, Chain A"/>
    <property type="match status" value="1"/>
</dbReference>
<feature type="region of interest" description="Disordered" evidence="7">
    <location>
        <begin position="378"/>
        <end position="411"/>
    </location>
</feature>
<evidence type="ECO:0000256" key="8">
    <source>
        <dbReference type="SAM" id="Phobius"/>
    </source>
</evidence>
<keyword evidence="4" id="KW-0238">DNA-binding</keyword>
<dbReference type="PANTHER" id="PTHR13215">
    <property type="entry name" value="RNA POLYMERASE II TRANSCRIPTIONAL COACTIVATOR"/>
    <property type="match status" value="1"/>
</dbReference>
<evidence type="ECO:0000256" key="7">
    <source>
        <dbReference type="SAM" id="MobiDB-lite"/>
    </source>
</evidence>
<dbReference type="GeneID" id="62206831"/>
<sequence length="411" mass="44687">MVQPEPQQAQLWKDYFIAVLAGAIKIWISIACAAFASLAGIIIVSTNIIQRVRIASSVIIPVESLCMCAMAAALGVSLSFNMSLETFSKTRLDTATSPDLTNFAMLVDLSRGYTIAAGAGWFLFLVTFITATIDACRRAREKESCSFEPTASALGMGHGYAAVVPPPSRSRVPTMYDPRIPSTLFEQNAHGRASRVKLARNACRASSPGAARRVKPQPFTFHIPICTSQNKMAGFKRGGARGGNAFKKTFPKKRSSPDADDDNAARASKKTKAGDDNDDDSVPVVPELKTDDNGDAYVSLNTSEKRRVTVSDFNKSTLVSIREYYVTDSGETKPGKKGISLTIDQYNALLASAPLIESALAKKDIQVVRPDYGADLGAKIREHEKVEEEKEEGDDEKNAKKEEDEDDDDEE</sequence>
<evidence type="ECO:0000313" key="11">
    <source>
        <dbReference type="Proteomes" id="UP000596902"/>
    </source>
</evidence>
<feature type="domain" description="Transcriptional coactivator p15 (PC4) C-terminal" evidence="9">
    <location>
        <begin position="301"/>
        <end position="351"/>
    </location>
</feature>
<dbReference type="InterPro" id="IPR045125">
    <property type="entry name" value="Sub1/Tcp4-like"/>
</dbReference>
<dbReference type="Proteomes" id="UP000596902">
    <property type="component" value="Unassembled WGS sequence"/>
</dbReference>
<evidence type="ECO:0000256" key="4">
    <source>
        <dbReference type="ARBA" id="ARBA00023125"/>
    </source>
</evidence>
<dbReference type="SUPFAM" id="SSF54447">
    <property type="entry name" value="ssDNA-binding transcriptional regulator domain"/>
    <property type="match status" value="1"/>
</dbReference>
<comment type="caution">
    <text evidence="10">The sequence shown here is derived from an EMBL/GenBank/DDBJ whole genome shotgun (WGS) entry which is preliminary data.</text>
</comment>
<feature type="transmembrane region" description="Helical" evidence="8">
    <location>
        <begin position="58"/>
        <end position="80"/>
    </location>
</feature>
<feature type="region of interest" description="Disordered" evidence="7">
    <location>
        <begin position="234"/>
        <end position="296"/>
    </location>
</feature>
<keyword evidence="3" id="KW-0805">Transcription regulation</keyword>
<evidence type="ECO:0000256" key="2">
    <source>
        <dbReference type="ARBA" id="ARBA00009001"/>
    </source>
</evidence>
<comment type="similarity">
    <text evidence="2">Belongs to the transcriptional coactivator PC4 family.</text>
</comment>
<reference evidence="10" key="2">
    <citation type="submission" date="2020-08" db="EMBL/GenBank/DDBJ databases">
        <title>Draft Genome Sequence of Cumin Blight Pathogen Alternaria burnsii.</title>
        <authorList>
            <person name="Feng Z."/>
        </authorList>
    </citation>
    <scope>NUCLEOTIDE SEQUENCE</scope>
    <source>
        <strain evidence="10">CBS107.38</strain>
    </source>
</reference>
<evidence type="ECO:0000256" key="1">
    <source>
        <dbReference type="ARBA" id="ARBA00004123"/>
    </source>
</evidence>
<gene>
    <name evidence="10" type="ORF">GT037_008606</name>
</gene>
<dbReference type="RefSeq" id="XP_038783618.1">
    <property type="nucleotide sequence ID" value="XM_038933653.1"/>
</dbReference>
<evidence type="ECO:0000313" key="10">
    <source>
        <dbReference type="EMBL" id="KAF7673283.1"/>
    </source>
</evidence>
<keyword evidence="8" id="KW-0812">Transmembrane</keyword>
<organism evidence="10 11">
    <name type="scientific">Alternaria burnsii</name>
    <dbReference type="NCBI Taxonomy" id="1187904"/>
    <lineage>
        <taxon>Eukaryota</taxon>
        <taxon>Fungi</taxon>
        <taxon>Dikarya</taxon>
        <taxon>Ascomycota</taxon>
        <taxon>Pezizomycotina</taxon>
        <taxon>Dothideomycetes</taxon>
        <taxon>Pleosporomycetidae</taxon>
        <taxon>Pleosporales</taxon>
        <taxon>Pleosporineae</taxon>
        <taxon>Pleosporaceae</taxon>
        <taxon>Alternaria</taxon>
        <taxon>Alternaria sect. Alternaria</taxon>
    </lineage>
</organism>
<dbReference type="InterPro" id="IPR003173">
    <property type="entry name" value="PC4_C"/>
</dbReference>
<dbReference type="EMBL" id="JAAABM010000013">
    <property type="protein sequence ID" value="KAF7673283.1"/>
    <property type="molecule type" value="Genomic_DNA"/>
</dbReference>
<feature type="transmembrane region" description="Helical" evidence="8">
    <location>
        <begin position="15"/>
        <end position="46"/>
    </location>
</feature>
<dbReference type="Pfam" id="PF02229">
    <property type="entry name" value="PC4"/>
    <property type="match status" value="1"/>
</dbReference>
<keyword evidence="8" id="KW-0472">Membrane</keyword>
<keyword evidence="8" id="KW-1133">Transmembrane helix</keyword>
<dbReference type="GO" id="GO:0005634">
    <property type="term" value="C:nucleus"/>
    <property type="evidence" value="ECO:0007669"/>
    <property type="project" value="UniProtKB-SubCell"/>
</dbReference>
<keyword evidence="6" id="KW-0539">Nucleus</keyword>
<dbReference type="AlphaFoldDB" id="A0A8H7AYY9"/>
<accession>A0A8H7AYY9</accession>
<reference evidence="10" key="1">
    <citation type="submission" date="2020-01" db="EMBL/GenBank/DDBJ databases">
        <authorList>
            <person name="Feng Z.H.Z."/>
        </authorList>
    </citation>
    <scope>NUCLEOTIDE SEQUENCE</scope>
    <source>
        <strain evidence="10">CBS107.38</strain>
    </source>
</reference>
<comment type="subcellular location">
    <subcellularLocation>
        <location evidence="1">Nucleus</location>
    </subcellularLocation>
</comment>
<dbReference type="InterPro" id="IPR009044">
    <property type="entry name" value="ssDNA-bd_transcriptional_reg"/>
</dbReference>
<keyword evidence="11" id="KW-1185">Reference proteome</keyword>
<keyword evidence="5" id="KW-0804">Transcription</keyword>
<proteinExistence type="inferred from homology"/>
<protein>
    <submittedName>
        <fullName evidence="10">Pc4-domain-containing protein</fullName>
    </submittedName>
</protein>
<evidence type="ECO:0000256" key="3">
    <source>
        <dbReference type="ARBA" id="ARBA00023015"/>
    </source>
</evidence>
<dbReference type="GO" id="GO:0060261">
    <property type="term" value="P:positive regulation of transcription initiation by RNA polymerase II"/>
    <property type="evidence" value="ECO:0007669"/>
    <property type="project" value="InterPro"/>
</dbReference>
<dbReference type="GO" id="GO:0003713">
    <property type="term" value="F:transcription coactivator activity"/>
    <property type="evidence" value="ECO:0007669"/>
    <property type="project" value="InterPro"/>
</dbReference>